<dbReference type="RefSeq" id="WP_078237596.1">
    <property type="nucleotide sequence ID" value="NZ_MUYA01000018.1"/>
</dbReference>
<dbReference type="InterPro" id="IPR043132">
    <property type="entry name" value="BCAT-like_C"/>
</dbReference>
<dbReference type="InterPro" id="IPR001544">
    <property type="entry name" value="Aminotrans_IV"/>
</dbReference>
<dbReference type="EMBL" id="MUYA01000018">
    <property type="protein sequence ID" value="OOR98149.1"/>
    <property type="molecule type" value="Genomic_DNA"/>
</dbReference>
<keyword evidence="2" id="KW-1185">Reference proteome</keyword>
<comment type="caution">
    <text evidence="1">The sequence shown here is derived from an EMBL/GenBank/DDBJ whole genome shotgun (WGS) entry which is preliminary data.</text>
</comment>
<dbReference type="Pfam" id="PF01063">
    <property type="entry name" value="Aminotran_4"/>
    <property type="match status" value="1"/>
</dbReference>
<dbReference type="STRING" id="734.B0187_09390"/>
<protein>
    <submittedName>
        <fullName evidence="1">Branched-chain amino acid aminotransferase</fullName>
    </submittedName>
</protein>
<reference evidence="1 2" key="1">
    <citation type="submission" date="2017-02" db="EMBL/GenBank/DDBJ databases">
        <title>Draft genome sequence of Haemophilus paracuniculus CCUG 43573 type strain.</title>
        <authorList>
            <person name="Engstrom-Jakobsson H."/>
            <person name="Salva-Serra F."/>
            <person name="Thorell K."/>
            <person name="Gonzales-Siles L."/>
            <person name="Karlsson R."/>
            <person name="Boulund F."/>
            <person name="Engstrand L."/>
            <person name="Kristiansson E."/>
            <person name="Moore E."/>
        </authorList>
    </citation>
    <scope>NUCLEOTIDE SEQUENCE [LARGE SCALE GENOMIC DNA]</scope>
    <source>
        <strain evidence="1 2">CCUG 43573</strain>
    </source>
</reference>
<dbReference type="GO" id="GO:0008483">
    <property type="term" value="F:transaminase activity"/>
    <property type="evidence" value="ECO:0007669"/>
    <property type="project" value="UniProtKB-KW"/>
</dbReference>
<dbReference type="AlphaFoldDB" id="A0A1T0AQC5"/>
<name>A0A1T0AQC5_9PAST</name>
<dbReference type="Proteomes" id="UP000190867">
    <property type="component" value="Unassembled WGS sequence"/>
</dbReference>
<evidence type="ECO:0000313" key="1">
    <source>
        <dbReference type="EMBL" id="OOR98149.1"/>
    </source>
</evidence>
<keyword evidence="1" id="KW-0808">Transferase</keyword>
<dbReference type="Gene3D" id="3.30.470.10">
    <property type="match status" value="1"/>
</dbReference>
<gene>
    <name evidence="1" type="ORF">B0187_09390</name>
</gene>
<dbReference type="InterPro" id="IPR036038">
    <property type="entry name" value="Aminotransferase-like"/>
</dbReference>
<dbReference type="InterPro" id="IPR043131">
    <property type="entry name" value="BCAT-like_N"/>
</dbReference>
<keyword evidence="1" id="KW-0032">Aminotransferase</keyword>
<dbReference type="Gene3D" id="3.20.10.10">
    <property type="entry name" value="D-amino Acid Aminotransferase, subunit A, domain 2"/>
    <property type="match status" value="1"/>
</dbReference>
<dbReference type="OrthoDB" id="1148709at2"/>
<sequence>MCQFPLFETILIENGEAKNLYYHQQRVEFAFQNFFKHPCSLNLAETIIVPEHFKQGIIRCRIDYNERTYEVNFYPYQRKLIQKFQCVYTQNLDYQFKYSDRKGLDLLKNPNADEVIIINNGFVSDCTIGNLLFLKENQWYSSQHYLLKGTQLTQLVEKGEAILTEMRAEDLPTFEKVMMINALNPFDLTRALPISSIEFCDPDRKI</sequence>
<organism evidence="1 2">
    <name type="scientific">Haemophilus paracuniculus</name>
    <dbReference type="NCBI Taxonomy" id="734"/>
    <lineage>
        <taxon>Bacteria</taxon>
        <taxon>Pseudomonadati</taxon>
        <taxon>Pseudomonadota</taxon>
        <taxon>Gammaproteobacteria</taxon>
        <taxon>Pasteurellales</taxon>
        <taxon>Pasteurellaceae</taxon>
        <taxon>Haemophilus</taxon>
    </lineage>
</organism>
<evidence type="ECO:0000313" key="2">
    <source>
        <dbReference type="Proteomes" id="UP000190867"/>
    </source>
</evidence>
<proteinExistence type="predicted"/>
<dbReference type="SUPFAM" id="SSF56752">
    <property type="entry name" value="D-aminoacid aminotransferase-like PLP-dependent enzymes"/>
    <property type="match status" value="1"/>
</dbReference>
<accession>A0A1T0AQC5</accession>